<reference evidence="3 4" key="1">
    <citation type="submission" date="2016-12" db="EMBL/GenBank/DDBJ databases">
        <title>The genomes of Aspergillus section Nigri reveals drivers in fungal speciation.</title>
        <authorList>
            <consortium name="DOE Joint Genome Institute"/>
            <person name="Vesth T.C."/>
            <person name="Nybo J."/>
            <person name="Theobald S."/>
            <person name="Brandl J."/>
            <person name="Frisvad J.C."/>
            <person name="Nielsen K.F."/>
            <person name="Lyhne E.K."/>
            <person name="Kogle M.E."/>
            <person name="Kuo A."/>
            <person name="Riley R."/>
            <person name="Clum A."/>
            <person name="Nolan M."/>
            <person name="Lipzen A."/>
            <person name="Salamov A."/>
            <person name="Henrissat B."/>
            <person name="Wiebenga A."/>
            <person name="De Vries R.P."/>
            <person name="Grigoriev I.V."/>
            <person name="Mortensen U.H."/>
            <person name="Andersen M.R."/>
            <person name="Baker S.E."/>
        </authorList>
    </citation>
    <scope>NUCLEOTIDE SEQUENCE [LARGE SCALE GENOMIC DNA]</scope>
    <source>
        <strain evidence="3 4">CBS 117.55</strain>
    </source>
</reference>
<dbReference type="PANTHER" id="PTHR28243">
    <property type="entry name" value="AGL049CP"/>
    <property type="match status" value="1"/>
</dbReference>
<dbReference type="GeneID" id="37064096"/>
<dbReference type="InterPro" id="IPR012349">
    <property type="entry name" value="Split_barrel_FMN-bd"/>
</dbReference>
<dbReference type="SUPFAM" id="SSF50475">
    <property type="entry name" value="FMN-binding split barrel"/>
    <property type="match status" value="1"/>
</dbReference>
<organism evidence="3 4">
    <name type="scientific">Aspergillus heteromorphus CBS 117.55</name>
    <dbReference type="NCBI Taxonomy" id="1448321"/>
    <lineage>
        <taxon>Eukaryota</taxon>
        <taxon>Fungi</taxon>
        <taxon>Dikarya</taxon>
        <taxon>Ascomycota</taxon>
        <taxon>Pezizomycotina</taxon>
        <taxon>Eurotiomycetes</taxon>
        <taxon>Eurotiomycetidae</taxon>
        <taxon>Eurotiales</taxon>
        <taxon>Aspergillaceae</taxon>
        <taxon>Aspergillus</taxon>
        <taxon>Aspergillus subgen. Circumdati</taxon>
    </lineage>
</organism>
<proteinExistence type="predicted"/>
<feature type="region of interest" description="Disordered" evidence="1">
    <location>
        <begin position="21"/>
        <end position="59"/>
    </location>
</feature>
<evidence type="ECO:0000313" key="4">
    <source>
        <dbReference type="Proteomes" id="UP000247233"/>
    </source>
</evidence>
<feature type="region of interest" description="Disordered" evidence="1">
    <location>
        <begin position="113"/>
        <end position="137"/>
    </location>
</feature>
<dbReference type="Pfam" id="PF12766">
    <property type="entry name" value="Pyridox_oxase_2"/>
    <property type="match status" value="1"/>
</dbReference>
<evidence type="ECO:0000259" key="2">
    <source>
        <dbReference type="Pfam" id="PF12766"/>
    </source>
</evidence>
<dbReference type="VEuPathDB" id="FungiDB:BO70DRAFT_354360"/>
<gene>
    <name evidence="3" type="ORF">BO70DRAFT_354360</name>
</gene>
<dbReference type="EMBL" id="MSFL01000021">
    <property type="protein sequence ID" value="PWY75417.1"/>
    <property type="molecule type" value="Genomic_DNA"/>
</dbReference>
<evidence type="ECO:0000256" key="1">
    <source>
        <dbReference type="SAM" id="MobiDB-lite"/>
    </source>
</evidence>
<dbReference type="Gene3D" id="2.30.110.10">
    <property type="entry name" value="Electron Transport, Fmn-binding Protein, Chain A"/>
    <property type="match status" value="2"/>
</dbReference>
<dbReference type="InterPro" id="IPR024624">
    <property type="entry name" value="Pyridox_Oxase_Alr4036_FMN-bd"/>
</dbReference>
<protein>
    <recommendedName>
        <fullName evidence="2">Pyridoxamine 5'-phosphate oxidase Alr4036 family FMN-binding domain-containing protein</fullName>
    </recommendedName>
</protein>
<dbReference type="AlphaFoldDB" id="A0A317VQW5"/>
<dbReference type="STRING" id="1448321.A0A317VQW5"/>
<accession>A0A317VQW5</accession>
<keyword evidence="4" id="KW-1185">Reference proteome</keyword>
<dbReference type="RefSeq" id="XP_025397383.1">
    <property type="nucleotide sequence ID" value="XM_025541859.1"/>
</dbReference>
<name>A0A317VQW5_9EURO</name>
<dbReference type="GO" id="GO:0010181">
    <property type="term" value="F:FMN binding"/>
    <property type="evidence" value="ECO:0007669"/>
    <property type="project" value="InterPro"/>
</dbReference>
<feature type="region of interest" description="Disordered" evidence="1">
    <location>
        <begin position="186"/>
        <end position="209"/>
    </location>
</feature>
<feature type="compositionally biased region" description="Polar residues" evidence="1">
    <location>
        <begin position="23"/>
        <end position="39"/>
    </location>
</feature>
<dbReference type="OrthoDB" id="5394411at2759"/>
<dbReference type="PANTHER" id="PTHR28243:SF1">
    <property type="entry name" value="PYRIDOXAMINE 5'-PHOSPHATE OXIDASE ALR4036 FAMILY FMN-BINDING DOMAIN-CONTAINING PROTEIN"/>
    <property type="match status" value="1"/>
</dbReference>
<dbReference type="Proteomes" id="UP000247233">
    <property type="component" value="Unassembled WGS sequence"/>
</dbReference>
<evidence type="ECO:0000313" key="3">
    <source>
        <dbReference type="EMBL" id="PWY75417.1"/>
    </source>
</evidence>
<comment type="caution">
    <text evidence="3">The sequence shown here is derived from an EMBL/GenBank/DDBJ whole genome shotgun (WGS) entry which is preliminary data.</text>
</comment>
<sequence length="209" mass="23299">MSPFPKPNPRTSPLAPWLPALQTHLSNPSNTSFTLSTVSLPAPNQNQPNPIPSTASPTPRARTVEFRGFFPTLTLHSSATTALREQNIGLNPDIYESEMLAITTDKRMEKVRELESGSFRNPPPGTPRSQAPNNPALKLGQKVDDLLDPVARDNFRVVVIRPEEVERLDLRDLENVTRTRWTFLPAKKENGEGDGGAWEGSWEEVDLWP</sequence>
<feature type="domain" description="Pyridoxamine 5'-phosphate oxidase Alr4036 family FMN-binding" evidence="2">
    <location>
        <begin position="15"/>
        <end position="116"/>
    </location>
</feature>